<protein>
    <submittedName>
        <fullName evidence="3">Glycosyltransferase family 4 protein</fullName>
    </submittedName>
</protein>
<feature type="domain" description="Glycosyltransferase subfamily 4-like N-terminal" evidence="2">
    <location>
        <begin position="18"/>
        <end position="162"/>
    </location>
</feature>
<evidence type="ECO:0000313" key="3">
    <source>
        <dbReference type="EMBL" id="RXK56524.1"/>
    </source>
</evidence>
<keyword evidence="3" id="KW-0808">Transferase</keyword>
<evidence type="ECO:0000259" key="1">
    <source>
        <dbReference type="Pfam" id="PF00534"/>
    </source>
</evidence>
<dbReference type="SUPFAM" id="SSF53756">
    <property type="entry name" value="UDP-Glycosyltransferase/glycogen phosphorylase"/>
    <property type="match status" value="1"/>
</dbReference>
<dbReference type="PANTHER" id="PTHR12526:SF595">
    <property type="entry name" value="BLL5217 PROTEIN"/>
    <property type="match status" value="1"/>
</dbReference>
<dbReference type="EMBL" id="SDHX01000001">
    <property type="protein sequence ID" value="RXK56524.1"/>
    <property type="molecule type" value="Genomic_DNA"/>
</dbReference>
<dbReference type="GO" id="GO:0016757">
    <property type="term" value="F:glycosyltransferase activity"/>
    <property type="evidence" value="ECO:0007669"/>
    <property type="project" value="InterPro"/>
</dbReference>
<feature type="domain" description="Glycosyl transferase family 1" evidence="1">
    <location>
        <begin position="174"/>
        <end position="309"/>
    </location>
</feature>
<organism evidence="3 4">
    <name type="scientific">Oleiharenicola lentus</name>
    <dbReference type="NCBI Taxonomy" id="2508720"/>
    <lineage>
        <taxon>Bacteria</taxon>
        <taxon>Pseudomonadati</taxon>
        <taxon>Verrucomicrobiota</taxon>
        <taxon>Opitutia</taxon>
        <taxon>Opitutales</taxon>
        <taxon>Opitutaceae</taxon>
        <taxon>Oleiharenicola</taxon>
    </lineage>
</organism>
<evidence type="ECO:0000313" key="4">
    <source>
        <dbReference type="Proteomes" id="UP000290218"/>
    </source>
</evidence>
<reference evidence="3 4" key="1">
    <citation type="submission" date="2019-01" db="EMBL/GenBank/DDBJ databases">
        <title>Lacunisphaera sp. strain TWA-58.</title>
        <authorList>
            <person name="Chen W.-M."/>
        </authorList>
    </citation>
    <scope>NUCLEOTIDE SEQUENCE [LARGE SCALE GENOMIC DNA]</scope>
    <source>
        <strain evidence="3 4">TWA-58</strain>
    </source>
</reference>
<sequence length="351" mass="38146">MRILLTADPIIPVPPAGYGGIERIVDALAREFRRRGHTVGLVAKAGSTCPVDAFFPWPGDNVSGKLDTLRNTFALAKAVREFEPDLVHSYSRLAYLSLIQPTARPKIMSYQRHVSPGQVRPALRLARRDSLTFTGCSEFICAQGRSPGTQWTAIPNFVEIDRIDFQAEVPADAPLLFLSRVESIKGPDVAIAIARRCGRRLLIAGNRATEGPEAEFFEREVAPHLGHDGIEWVGEVGDLEKNRLLGRCAALVVPIRWDEPFGIVFAEALAAGTPVISCARGALPEIIRPGTTGFFVQNAEEGAAAVTRLGSLDRRACRTDAEQRFSLARCADLYLALYQEACGRATAGPSA</sequence>
<name>A0A4Q1CBQ1_9BACT</name>
<dbReference type="InterPro" id="IPR028098">
    <property type="entry name" value="Glyco_trans_4-like_N"/>
</dbReference>
<dbReference type="OrthoDB" id="9795068at2"/>
<dbReference type="Pfam" id="PF13439">
    <property type="entry name" value="Glyco_transf_4"/>
    <property type="match status" value="1"/>
</dbReference>
<dbReference type="Pfam" id="PF00534">
    <property type="entry name" value="Glycos_transf_1"/>
    <property type="match status" value="1"/>
</dbReference>
<proteinExistence type="predicted"/>
<dbReference type="AlphaFoldDB" id="A0A4Q1CBQ1"/>
<gene>
    <name evidence="3" type="ORF">ESB00_11845</name>
</gene>
<evidence type="ECO:0000259" key="2">
    <source>
        <dbReference type="Pfam" id="PF13439"/>
    </source>
</evidence>
<comment type="caution">
    <text evidence="3">The sequence shown here is derived from an EMBL/GenBank/DDBJ whole genome shotgun (WGS) entry which is preliminary data.</text>
</comment>
<dbReference type="Proteomes" id="UP000290218">
    <property type="component" value="Unassembled WGS sequence"/>
</dbReference>
<dbReference type="PANTHER" id="PTHR12526">
    <property type="entry name" value="GLYCOSYLTRANSFERASE"/>
    <property type="match status" value="1"/>
</dbReference>
<accession>A0A4Q1CBQ1</accession>
<dbReference type="InterPro" id="IPR001296">
    <property type="entry name" value="Glyco_trans_1"/>
</dbReference>
<dbReference type="Gene3D" id="3.40.50.2000">
    <property type="entry name" value="Glycogen Phosphorylase B"/>
    <property type="match status" value="2"/>
</dbReference>
<keyword evidence="4" id="KW-1185">Reference proteome</keyword>
<dbReference type="RefSeq" id="WP_129047892.1">
    <property type="nucleotide sequence ID" value="NZ_SDHX01000001.1"/>
</dbReference>